<dbReference type="InParanoid" id="A0A4W3GKI4"/>
<reference evidence="12" key="5">
    <citation type="submission" date="2025-09" db="UniProtKB">
        <authorList>
            <consortium name="Ensembl"/>
        </authorList>
    </citation>
    <scope>IDENTIFICATION</scope>
</reference>
<feature type="compositionally biased region" description="Gly residues" evidence="11">
    <location>
        <begin position="130"/>
        <end position="139"/>
    </location>
</feature>
<keyword evidence="3" id="KW-0597">Phosphoprotein</keyword>
<dbReference type="GO" id="GO:0005739">
    <property type="term" value="C:mitochondrion"/>
    <property type="evidence" value="ECO:0007669"/>
    <property type="project" value="UniProtKB-SubCell"/>
</dbReference>
<evidence type="ECO:0000256" key="9">
    <source>
        <dbReference type="ARBA" id="ARBA00035130"/>
    </source>
</evidence>
<feature type="compositionally biased region" description="Basic and acidic residues" evidence="11">
    <location>
        <begin position="25"/>
        <end position="41"/>
    </location>
</feature>
<dbReference type="Gene3D" id="4.10.640.10">
    <property type="entry name" value="Ribosomal protein S18"/>
    <property type="match status" value="1"/>
</dbReference>
<keyword evidence="13" id="KW-1185">Reference proteome</keyword>
<dbReference type="STRING" id="7868.ENSCMIP00000003607"/>
<evidence type="ECO:0000256" key="10">
    <source>
        <dbReference type="ARBA" id="ARBA00035515"/>
    </source>
</evidence>
<evidence type="ECO:0000256" key="8">
    <source>
        <dbReference type="ARBA" id="ARBA00032055"/>
    </source>
</evidence>
<dbReference type="GO" id="GO:1990904">
    <property type="term" value="C:ribonucleoprotein complex"/>
    <property type="evidence" value="ECO:0007669"/>
    <property type="project" value="UniProtKB-KW"/>
</dbReference>
<evidence type="ECO:0000256" key="1">
    <source>
        <dbReference type="ARBA" id="ARBA00004173"/>
    </source>
</evidence>
<keyword evidence="4" id="KW-0809">Transit peptide</keyword>
<comment type="subcellular location">
    <subcellularLocation>
        <location evidence="1">Mitochondrion</location>
    </subcellularLocation>
</comment>
<dbReference type="Proteomes" id="UP000314986">
    <property type="component" value="Unassembled WGS sequence"/>
</dbReference>
<evidence type="ECO:0000256" key="5">
    <source>
        <dbReference type="ARBA" id="ARBA00022980"/>
    </source>
</evidence>
<reference evidence="13" key="2">
    <citation type="journal article" date="2007" name="PLoS Biol.">
        <title>Survey sequencing and comparative analysis of the elephant shark (Callorhinchus milii) genome.</title>
        <authorList>
            <person name="Venkatesh B."/>
            <person name="Kirkness E.F."/>
            <person name="Loh Y.H."/>
            <person name="Halpern A.L."/>
            <person name="Lee A.P."/>
            <person name="Johnson J."/>
            <person name="Dandona N."/>
            <person name="Viswanathan L.D."/>
            <person name="Tay A."/>
            <person name="Venter J.C."/>
            <person name="Strausberg R.L."/>
            <person name="Brenner S."/>
        </authorList>
    </citation>
    <scope>NUCLEOTIDE SEQUENCE [LARGE SCALE GENOMIC DNA]</scope>
</reference>
<evidence type="ECO:0000313" key="12">
    <source>
        <dbReference type="Ensembl" id="ENSCMIP00000003607.1"/>
    </source>
</evidence>
<reference evidence="13" key="3">
    <citation type="journal article" date="2014" name="Nature">
        <title>Elephant shark genome provides unique insights into gnathostome evolution.</title>
        <authorList>
            <consortium name="International Elephant Shark Genome Sequencing Consortium"/>
            <person name="Venkatesh B."/>
            <person name="Lee A.P."/>
            <person name="Ravi V."/>
            <person name="Maurya A.K."/>
            <person name="Lian M.M."/>
            <person name="Swann J.B."/>
            <person name="Ohta Y."/>
            <person name="Flajnik M.F."/>
            <person name="Sutoh Y."/>
            <person name="Kasahara M."/>
            <person name="Hoon S."/>
            <person name="Gangu V."/>
            <person name="Roy S.W."/>
            <person name="Irimia M."/>
            <person name="Korzh V."/>
            <person name="Kondrychyn I."/>
            <person name="Lim Z.W."/>
            <person name="Tay B.H."/>
            <person name="Tohari S."/>
            <person name="Kong K.W."/>
            <person name="Ho S."/>
            <person name="Lorente-Galdos B."/>
            <person name="Quilez J."/>
            <person name="Marques-Bonet T."/>
            <person name="Raney B.J."/>
            <person name="Ingham P.W."/>
            <person name="Tay A."/>
            <person name="Hillier L.W."/>
            <person name="Minx P."/>
            <person name="Boehm T."/>
            <person name="Wilson R.K."/>
            <person name="Brenner S."/>
            <person name="Warren W.C."/>
        </authorList>
    </citation>
    <scope>NUCLEOTIDE SEQUENCE [LARGE SCALE GENOMIC DNA]</scope>
</reference>
<dbReference type="InterPro" id="IPR036870">
    <property type="entry name" value="Ribosomal_bS18_sf"/>
</dbReference>
<organism evidence="12 13">
    <name type="scientific">Callorhinchus milii</name>
    <name type="common">Ghost shark</name>
    <dbReference type="NCBI Taxonomy" id="7868"/>
    <lineage>
        <taxon>Eukaryota</taxon>
        <taxon>Metazoa</taxon>
        <taxon>Chordata</taxon>
        <taxon>Craniata</taxon>
        <taxon>Vertebrata</taxon>
        <taxon>Chondrichthyes</taxon>
        <taxon>Holocephali</taxon>
        <taxon>Chimaeriformes</taxon>
        <taxon>Callorhinchidae</taxon>
        <taxon>Callorhinchus</taxon>
    </lineage>
</organism>
<name>A0A4W3GKI4_CALMI</name>
<dbReference type="AlphaFoldDB" id="A0A4W3GKI4"/>
<evidence type="ECO:0000256" key="2">
    <source>
        <dbReference type="ARBA" id="ARBA00006136"/>
    </source>
</evidence>
<dbReference type="SUPFAM" id="SSF46911">
    <property type="entry name" value="Ribosomal protein S18"/>
    <property type="match status" value="1"/>
</dbReference>
<reference evidence="13" key="1">
    <citation type="journal article" date="2006" name="Science">
        <title>Ancient noncoding elements conserved in the human genome.</title>
        <authorList>
            <person name="Venkatesh B."/>
            <person name="Kirkness E.F."/>
            <person name="Loh Y.H."/>
            <person name="Halpern A.L."/>
            <person name="Lee A.P."/>
            <person name="Johnson J."/>
            <person name="Dandona N."/>
            <person name="Viswanathan L.D."/>
            <person name="Tay A."/>
            <person name="Venter J.C."/>
            <person name="Strausberg R.L."/>
            <person name="Brenner S."/>
        </authorList>
    </citation>
    <scope>NUCLEOTIDE SEQUENCE [LARGE SCALE GENOMIC DNA]</scope>
</reference>
<dbReference type="GeneTree" id="ENSGT00390000010554"/>
<dbReference type="InterPro" id="IPR001648">
    <property type="entry name" value="Ribosomal_bS18"/>
</dbReference>
<feature type="compositionally biased region" description="Basic and acidic residues" evidence="11">
    <location>
        <begin position="154"/>
        <end position="165"/>
    </location>
</feature>
<evidence type="ECO:0000256" key="4">
    <source>
        <dbReference type="ARBA" id="ARBA00022946"/>
    </source>
</evidence>
<dbReference type="GO" id="GO:0005840">
    <property type="term" value="C:ribosome"/>
    <property type="evidence" value="ECO:0007669"/>
    <property type="project" value="UniProtKB-KW"/>
</dbReference>
<dbReference type="PANTHER" id="PTHR13329">
    <property type="entry name" value="MITOCHONDRIAL RIBOSOMAL PROTEIN S18B"/>
    <property type="match status" value="1"/>
</dbReference>
<feature type="region of interest" description="Disordered" evidence="11">
    <location>
        <begin position="130"/>
        <end position="165"/>
    </location>
</feature>
<evidence type="ECO:0000256" key="7">
    <source>
        <dbReference type="ARBA" id="ARBA00023274"/>
    </source>
</evidence>
<evidence type="ECO:0000313" key="13">
    <source>
        <dbReference type="Proteomes" id="UP000314986"/>
    </source>
</evidence>
<dbReference type="PANTHER" id="PTHR13329:SF2">
    <property type="entry name" value="SMALL RIBOSOMAL SUBUNIT PROTEIN MS40"/>
    <property type="match status" value="1"/>
</dbReference>
<dbReference type="Ensembl" id="ENSCMIT00000003748.1">
    <property type="protein sequence ID" value="ENSCMIP00000003607.1"/>
    <property type="gene ID" value="ENSCMIG00000002177.1"/>
</dbReference>
<evidence type="ECO:0000256" key="11">
    <source>
        <dbReference type="SAM" id="MobiDB-lite"/>
    </source>
</evidence>
<dbReference type="Pfam" id="PF01084">
    <property type="entry name" value="Ribosomal_S18"/>
    <property type="match status" value="1"/>
</dbReference>
<evidence type="ECO:0000256" key="3">
    <source>
        <dbReference type="ARBA" id="ARBA00022553"/>
    </source>
</evidence>
<feature type="region of interest" description="Disordered" evidence="11">
    <location>
        <begin position="25"/>
        <end position="52"/>
    </location>
</feature>
<keyword evidence="6" id="KW-0496">Mitochondrion</keyword>
<protein>
    <recommendedName>
        <fullName evidence="9">Small ribosomal subunit protein mS40</fullName>
    </recommendedName>
    <alternativeName>
        <fullName evidence="8">28S ribosomal protein S18-2, mitochondrial</fullName>
    </alternativeName>
    <alternativeName>
        <fullName evidence="10">28S ribosomal protein S18b, mitochondrial</fullName>
    </alternativeName>
</protein>
<sequence>AQVVERAFCYPLCVSRSLSWSQSRWGRDRSEGRLSTRRSREGAGGGRGERKRKRAAVITFPVLPQRGDKVSGNPCPICRDPKIHVDYRNVKLLEQFISPHTGQMYDPTRTGKPAVTSWLLRGGGAEGAGRVGVGVGGHSNGPALGREGGNGVTKHREGRGEAVEG</sequence>
<dbReference type="GO" id="GO:0003735">
    <property type="term" value="F:structural constituent of ribosome"/>
    <property type="evidence" value="ECO:0007669"/>
    <property type="project" value="InterPro"/>
</dbReference>
<dbReference type="InterPro" id="IPR040054">
    <property type="entry name" value="MRPS18B"/>
</dbReference>
<dbReference type="GO" id="GO:0032543">
    <property type="term" value="P:mitochondrial translation"/>
    <property type="evidence" value="ECO:0007669"/>
    <property type="project" value="InterPro"/>
</dbReference>
<comment type="similarity">
    <text evidence="2">Belongs to the bacterial ribosomal protein bS18 family. Mitochondrion-specific ribosomal protein mS40 subfamily.</text>
</comment>
<keyword evidence="5" id="KW-0689">Ribosomal protein</keyword>
<evidence type="ECO:0000256" key="6">
    <source>
        <dbReference type="ARBA" id="ARBA00023128"/>
    </source>
</evidence>
<reference evidence="12" key="4">
    <citation type="submission" date="2025-08" db="UniProtKB">
        <authorList>
            <consortium name="Ensembl"/>
        </authorList>
    </citation>
    <scope>IDENTIFICATION</scope>
</reference>
<proteinExistence type="inferred from homology"/>
<keyword evidence="7" id="KW-0687">Ribonucleoprotein</keyword>
<accession>A0A4W3GKI4</accession>